<gene>
    <name evidence="1" type="ORF">S01H4_03773</name>
</gene>
<protein>
    <submittedName>
        <fullName evidence="1">Uncharacterized protein</fullName>
    </submittedName>
</protein>
<dbReference type="AlphaFoldDB" id="X1AH91"/>
<accession>X1AH91</accession>
<comment type="caution">
    <text evidence="1">The sequence shown here is derived from an EMBL/GenBank/DDBJ whole genome shotgun (WGS) entry which is preliminary data.</text>
</comment>
<organism evidence="1">
    <name type="scientific">marine sediment metagenome</name>
    <dbReference type="NCBI Taxonomy" id="412755"/>
    <lineage>
        <taxon>unclassified sequences</taxon>
        <taxon>metagenomes</taxon>
        <taxon>ecological metagenomes</taxon>
    </lineage>
</organism>
<evidence type="ECO:0000313" key="1">
    <source>
        <dbReference type="EMBL" id="GAG59416.1"/>
    </source>
</evidence>
<sequence length="222" mass="26126">MGLLSFITGLKKILTYNILFDKENNVAVNVIKRVPNLPKSEYIRFWAFYLAKAIFNIGYPNNFSVVTLKTFTYLEMIINNNGIDSKTNCLKKAGLDRKIKYSNKIWLQDMGFKGEYYCKGYYSKDSFYRNLQTHIPFKKIFDEKLIYSTIALMQYCINIIKDDTENLNILAKTAKNFFEFYKDNARLLMHKSMGMGPEYYIYFIPQIAYFDAIGVFPEELKE</sequence>
<proteinExistence type="predicted"/>
<dbReference type="EMBL" id="BART01000953">
    <property type="protein sequence ID" value="GAG59416.1"/>
    <property type="molecule type" value="Genomic_DNA"/>
</dbReference>
<reference evidence="1" key="1">
    <citation type="journal article" date="2014" name="Front. Microbiol.">
        <title>High frequency of phylogenetically diverse reductive dehalogenase-homologous genes in deep subseafloor sedimentary metagenomes.</title>
        <authorList>
            <person name="Kawai M."/>
            <person name="Futagami T."/>
            <person name="Toyoda A."/>
            <person name="Takaki Y."/>
            <person name="Nishi S."/>
            <person name="Hori S."/>
            <person name="Arai W."/>
            <person name="Tsubouchi T."/>
            <person name="Morono Y."/>
            <person name="Uchiyama I."/>
            <person name="Ito T."/>
            <person name="Fujiyama A."/>
            <person name="Inagaki F."/>
            <person name="Takami H."/>
        </authorList>
    </citation>
    <scope>NUCLEOTIDE SEQUENCE</scope>
    <source>
        <strain evidence="1">Expedition CK06-06</strain>
    </source>
</reference>
<name>X1AH91_9ZZZZ</name>